<comment type="caution">
    <text evidence="1">The sequence shown here is derived from an EMBL/GenBank/DDBJ whole genome shotgun (WGS) entry which is preliminary data.</text>
</comment>
<name>A0AAE0PGY8_SORBR</name>
<keyword evidence="2" id="KW-1185">Reference proteome</keyword>
<gene>
    <name evidence="1" type="ORF">B0T20DRAFT_495898</name>
</gene>
<accession>A0AAE0PGY8</accession>
<reference evidence="1" key="2">
    <citation type="submission" date="2023-07" db="EMBL/GenBank/DDBJ databases">
        <authorList>
            <consortium name="Lawrence Berkeley National Laboratory"/>
            <person name="Haridas S."/>
            <person name="Hensen N."/>
            <person name="Bonometti L."/>
            <person name="Westerberg I."/>
            <person name="Brannstrom I.O."/>
            <person name="Guillou S."/>
            <person name="Cros-Aarteil S."/>
            <person name="Calhoun S."/>
            <person name="Kuo A."/>
            <person name="Mondo S."/>
            <person name="Pangilinan J."/>
            <person name="Riley R."/>
            <person name="LaButti K."/>
            <person name="Andreopoulos B."/>
            <person name="Lipzen A."/>
            <person name="Chen C."/>
            <person name="Yanf M."/>
            <person name="Daum C."/>
            <person name="Ng V."/>
            <person name="Clum A."/>
            <person name="Steindorff A."/>
            <person name="Ohm R."/>
            <person name="Martin F."/>
            <person name="Silar P."/>
            <person name="Natvig D."/>
            <person name="Lalanne C."/>
            <person name="Gautier V."/>
            <person name="Ament-velasquez S.L."/>
            <person name="Kruys A."/>
            <person name="Hutchinson M.I."/>
            <person name="Powell A.J."/>
            <person name="Barry K."/>
            <person name="Miller A.N."/>
            <person name="Grigoriev I.V."/>
            <person name="Debuchy R."/>
            <person name="Gladieux P."/>
            <person name="Thoren M.H."/>
            <person name="Johannesson H."/>
        </authorList>
    </citation>
    <scope>NUCLEOTIDE SEQUENCE</scope>
    <source>
        <strain evidence="1">FGSC 1904</strain>
    </source>
</reference>
<dbReference type="AlphaFoldDB" id="A0AAE0PGY8"/>
<dbReference type="Proteomes" id="UP001281003">
    <property type="component" value="Unassembled WGS sequence"/>
</dbReference>
<evidence type="ECO:0000313" key="1">
    <source>
        <dbReference type="EMBL" id="KAK3399755.1"/>
    </source>
</evidence>
<proteinExistence type="predicted"/>
<protein>
    <submittedName>
        <fullName evidence="1">Uncharacterized protein</fullName>
    </submittedName>
</protein>
<evidence type="ECO:0000313" key="2">
    <source>
        <dbReference type="Proteomes" id="UP001281003"/>
    </source>
</evidence>
<sequence>MARDKTMAVAKIHEVERLAVKPLVILAGGSLRNESLCHKVNEKGGERSAQLTTDGKPARRRLGVSINFPSTVWMPNGMIHATWYILTVRGFFQQGAGIGLRTCQAGQRKKNPVWDRDYHIVVFYDPKAKFLHPRTLKIDAAAGDRLRLVCDPFGPFLGLDIKFDGWETEVPKPFYRRTYDLLEHLPVPESNSKEECEMRFRSIDVEKGGFMAPQPEVLPTDRDGPMPTATQIVEAMGHPGLL</sequence>
<reference evidence="1" key="1">
    <citation type="journal article" date="2023" name="Mol. Phylogenet. Evol.">
        <title>Genome-scale phylogeny and comparative genomics of the fungal order Sordariales.</title>
        <authorList>
            <person name="Hensen N."/>
            <person name="Bonometti L."/>
            <person name="Westerberg I."/>
            <person name="Brannstrom I.O."/>
            <person name="Guillou S."/>
            <person name="Cros-Aarteil S."/>
            <person name="Calhoun S."/>
            <person name="Haridas S."/>
            <person name="Kuo A."/>
            <person name="Mondo S."/>
            <person name="Pangilinan J."/>
            <person name="Riley R."/>
            <person name="LaButti K."/>
            <person name="Andreopoulos B."/>
            <person name="Lipzen A."/>
            <person name="Chen C."/>
            <person name="Yan M."/>
            <person name="Daum C."/>
            <person name="Ng V."/>
            <person name="Clum A."/>
            <person name="Steindorff A."/>
            <person name="Ohm R.A."/>
            <person name="Martin F."/>
            <person name="Silar P."/>
            <person name="Natvig D.O."/>
            <person name="Lalanne C."/>
            <person name="Gautier V."/>
            <person name="Ament-Velasquez S.L."/>
            <person name="Kruys A."/>
            <person name="Hutchinson M.I."/>
            <person name="Powell A.J."/>
            <person name="Barry K."/>
            <person name="Miller A.N."/>
            <person name="Grigoriev I.V."/>
            <person name="Debuchy R."/>
            <person name="Gladieux P."/>
            <person name="Hiltunen Thoren M."/>
            <person name="Johannesson H."/>
        </authorList>
    </citation>
    <scope>NUCLEOTIDE SEQUENCE</scope>
    <source>
        <strain evidence="1">FGSC 1904</strain>
    </source>
</reference>
<dbReference type="EMBL" id="JAUTDP010000004">
    <property type="protein sequence ID" value="KAK3399755.1"/>
    <property type="molecule type" value="Genomic_DNA"/>
</dbReference>
<organism evidence="1 2">
    <name type="scientific">Sordaria brevicollis</name>
    <dbReference type="NCBI Taxonomy" id="83679"/>
    <lineage>
        <taxon>Eukaryota</taxon>
        <taxon>Fungi</taxon>
        <taxon>Dikarya</taxon>
        <taxon>Ascomycota</taxon>
        <taxon>Pezizomycotina</taxon>
        <taxon>Sordariomycetes</taxon>
        <taxon>Sordariomycetidae</taxon>
        <taxon>Sordariales</taxon>
        <taxon>Sordariaceae</taxon>
        <taxon>Sordaria</taxon>
    </lineage>
</organism>